<dbReference type="AlphaFoldDB" id="A0AAD9MA56"/>
<sequence length="163" mass="17872">MQPSRRRKRTEYTMPNVYMPPVHQLEGRANTFTFNLPMRFANFENVETAGAVSLAGSMVPNVGGITPYAPQPGNYVEQMAMPLGMDNVFGGGGGGGMVWPSPSAMEPLETQSWAVNFSEWVDIPSSPNPAIPLGWLNEAHQFLEAQNVQQQQQQHQTGPEPEG</sequence>
<keyword evidence="2" id="KW-1185">Reference proteome</keyword>
<proteinExistence type="predicted"/>
<dbReference type="Proteomes" id="UP001217918">
    <property type="component" value="Unassembled WGS sequence"/>
</dbReference>
<organism evidence="1 2">
    <name type="scientific">Phyllachora maydis</name>
    <dbReference type="NCBI Taxonomy" id="1825666"/>
    <lineage>
        <taxon>Eukaryota</taxon>
        <taxon>Fungi</taxon>
        <taxon>Dikarya</taxon>
        <taxon>Ascomycota</taxon>
        <taxon>Pezizomycotina</taxon>
        <taxon>Sordariomycetes</taxon>
        <taxon>Sordariomycetidae</taxon>
        <taxon>Phyllachorales</taxon>
        <taxon>Phyllachoraceae</taxon>
        <taxon>Phyllachora</taxon>
    </lineage>
</organism>
<accession>A0AAD9MA56</accession>
<gene>
    <name evidence="1" type="ORF">P8C59_000310</name>
</gene>
<dbReference type="EMBL" id="JAQQPM010000001">
    <property type="protein sequence ID" value="KAK2066498.1"/>
    <property type="molecule type" value="Genomic_DNA"/>
</dbReference>
<name>A0AAD9MA56_9PEZI</name>
<protein>
    <submittedName>
        <fullName evidence="1">Uncharacterized protein</fullName>
    </submittedName>
</protein>
<evidence type="ECO:0000313" key="1">
    <source>
        <dbReference type="EMBL" id="KAK2066498.1"/>
    </source>
</evidence>
<reference evidence="1" key="1">
    <citation type="journal article" date="2023" name="Mol. Plant Microbe Interact.">
        <title>Elucidating the Obligate Nature and Biological Capacity of an Invasive Fungal Corn Pathogen.</title>
        <authorList>
            <person name="MacCready J.S."/>
            <person name="Roggenkamp E.M."/>
            <person name="Gdanetz K."/>
            <person name="Chilvers M.I."/>
        </authorList>
    </citation>
    <scope>NUCLEOTIDE SEQUENCE</scope>
    <source>
        <strain evidence="1">PM02</strain>
    </source>
</reference>
<comment type="caution">
    <text evidence="1">The sequence shown here is derived from an EMBL/GenBank/DDBJ whole genome shotgun (WGS) entry which is preliminary data.</text>
</comment>
<evidence type="ECO:0000313" key="2">
    <source>
        <dbReference type="Proteomes" id="UP001217918"/>
    </source>
</evidence>